<feature type="binding site" evidence="5">
    <location>
        <position position="217"/>
    </location>
    <ligand>
        <name>molybdate</name>
        <dbReference type="ChEBI" id="CHEBI:36264"/>
    </ligand>
</feature>
<dbReference type="Proteomes" id="UP000032633">
    <property type="component" value="Chromosome"/>
</dbReference>
<dbReference type="Gene3D" id="3.40.190.10">
    <property type="entry name" value="Periplasmic binding protein-like II"/>
    <property type="match status" value="2"/>
</dbReference>
<accession>A0A0D5NRQ8</accession>
<keyword evidence="4 7" id="KW-0732">Signal</keyword>
<dbReference type="GO" id="GO:1901359">
    <property type="term" value="F:tungstate binding"/>
    <property type="evidence" value="ECO:0007669"/>
    <property type="project" value="UniProtKB-ARBA"/>
</dbReference>
<dbReference type="PIRSF" id="PIRSF004846">
    <property type="entry name" value="ModA"/>
    <property type="match status" value="1"/>
</dbReference>
<evidence type="ECO:0000256" key="4">
    <source>
        <dbReference type="ARBA" id="ARBA00022729"/>
    </source>
</evidence>
<evidence type="ECO:0000256" key="6">
    <source>
        <dbReference type="SAM" id="MobiDB-lite"/>
    </source>
</evidence>
<proteinExistence type="inferred from homology"/>
<dbReference type="PANTHER" id="PTHR30632:SF0">
    <property type="entry name" value="SULFATE-BINDING PROTEIN"/>
    <property type="match status" value="1"/>
</dbReference>
<feature type="signal peptide" evidence="7">
    <location>
        <begin position="1"/>
        <end position="23"/>
    </location>
</feature>
<dbReference type="PATRIC" id="fig|1126833.4.peg.1654"/>
<evidence type="ECO:0000256" key="3">
    <source>
        <dbReference type="ARBA" id="ARBA00022723"/>
    </source>
</evidence>
<evidence type="ECO:0000256" key="2">
    <source>
        <dbReference type="ARBA" id="ARBA00022505"/>
    </source>
</evidence>
<dbReference type="PANTHER" id="PTHR30632">
    <property type="entry name" value="MOLYBDATE-BINDING PERIPLASMIC PROTEIN"/>
    <property type="match status" value="1"/>
</dbReference>
<comment type="similarity">
    <text evidence="1">Belongs to the bacterial solute-binding protein ModA family.</text>
</comment>
<dbReference type="EMBL" id="CP011058">
    <property type="protein sequence ID" value="AJY77588.1"/>
    <property type="molecule type" value="Genomic_DNA"/>
</dbReference>
<reference evidence="8 9" key="1">
    <citation type="journal article" date="2015" name="J. Biotechnol.">
        <title>Complete genome sequence of Paenibacillus beijingensis 7188(T) (=DSM 24997(T)), a novel rhizobacterium from jujube garden soil.</title>
        <authorList>
            <person name="Kwak Y."/>
            <person name="Shin J.H."/>
        </authorList>
    </citation>
    <scope>NUCLEOTIDE SEQUENCE [LARGE SCALE GENOMIC DNA]</scope>
    <source>
        <strain evidence="8 9">DSM 24997</strain>
    </source>
</reference>
<gene>
    <name evidence="8" type="ORF">VN24_07535</name>
</gene>
<feature type="binding site" evidence="5">
    <location>
        <position position="91"/>
    </location>
    <ligand>
        <name>molybdate</name>
        <dbReference type="ChEBI" id="CHEBI:36264"/>
    </ligand>
</feature>
<feature type="region of interest" description="Disordered" evidence="6">
    <location>
        <begin position="24"/>
        <end position="48"/>
    </location>
</feature>
<dbReference type="GO" id="GO:0030973">
    <property type="term" value="F:molybdate ion binding"/>
    <property type="evidence" value="ECO:0007669"/>
    <property type="project" value="TreeGrafter"/>
</dbReference>
<evidence type="ECO:0000256" key="1">
    <source>
        <dbReference type="ARBA" id="ARBA00009175"/>
    </source>
</evidence>
<dbReference type="STRING" id="1126833.VN24_07535"/>
<organism evidence="8 9">
    <name type="scientific">Paenibacillus beijingensis</name>
    <dbReference type="NCBI Taxonomy" id="1126833"/>
    <lineage>
        <taxon>Bacteria</taxon>
        <taxon>Bacillati</taxon>
        <taxon>Bacillota</taxon>
        <taxon>Bacilli</taxon>
        <taxon>Bacillales</taxon>
        <taxon>Paenibacillaceae</taxon>
        <taxon>Paenibacillus</taxon>
    </lineage>
</organism>
<dbReference type="FunFam" id="3.40.190.10:FF:000035">
    <property type="entry name" value="Molybdate ABC transporter substrate-binding protein"/>
    <property type="match status" value="1"/>
</dbReference>
<dbReference type="KEGG" id="pbj:VN24_07535"/>
<evidence type="ECO:0000256" key="5">
    <source>
        <dbReference type="PIRSR" id="PIRSR004846-1"/>
    </source>
</evidence>
<dbReference type="GO" id="GO:0015689">
    <property type="term" value="P:molybdate ion transport"/>
    <property type="evidence" value="ECO:0007669"/>
    <property type="project" value="InterPro"/>
</dbReference>
<dbReference type="HOGENOM" id="CLU_065520_3_1_9"/>
<protein>
    <submittedName>
        <fullName evidence="8">Molybdenum ABC transporter substrate-binding protein</fullName>
    </submittedName>
</protein>
<dbReference type="GO" id="GO:0046872">
    <property type="term" value="F:metal ion binding"/>
    <property type="evidence" value="ECO:0007669"/>
    <property type="project" value="UniProtKB-KW"/>
</dbReference>
<keyword evidence="2 5" id="KW-0500">Molybdenum</keyword>
<reference evidence="9" key="2">
    <citation type="submission" date="2015-03" db="EMBL/GenBank/DDBJ databases">
        <title>Genome sequence of Paenibacillus beijingensis strain DSM 24997T.</title>
        <authorList>
            <person name="Kwak Y."/>
            <person name="Shin J.-H."/>
        </authorList>
    </citation>
    <scope>NUCLEOTIDE SEQUENCE [LARGE SCALE GENOMIC DNA]</scope>
    <source>
        <strain evidence="9">DSM 24997</strain>
    </source>
</reference>
<keyword evidence="3 5" id="KW-0479">Metal-binding</keyword>
<feature type="binding site" evidence="5">
    <location>
        <position position="172"/>
    </location>
    <ligand>
        <name>molybdate</name>
        <dbReference type="ChEBI" id="CHEBI:36264"/>
    </ligand>
</feature>
<dbReference type="InterPro" id="IPR005950">
    <property type="entry name" value="ModA"/>
</dbReference>
<evidence type="ECO:0000313" key="9">
    <source>
        <dbReference type="Proteomes" id="UP000032633"/>
    </source>
</evidence>
<dbReference type="InterPro" id="IPR041879">
    <property type="entry name" value="YvgL-like_PBP2"/>
</dbReference>
<sequence>MVKTGWISLLVLLVVMAASGCGAGGSASKDNGSAAPDRTQSGTGEGAADAGAAAELTVSAAASLTDALNEIKAAYEASHPDVKLVFNFGASGTLQKQISQGAPADLFLSASSKNMKSLVDEGLVDAAEQTNLLAGELVVVVPAEGSGITKLEDLQNPAVSKVAVGIPESVPAGSYARDALTAANLWDKLQLKTVQAKDVRQVLSYVETGNADAGFVYRTDALATDKAKIAFAVAPSLYKPIVYPAGIVKATKNRDAAAAFYQYLQSEESLDVFRKYGFSVPTQ</sequence>
<evidence type="ECO:0000313" key="8">
    <source>
        <dbReference type="EMBL" id="AJY77588.1"/>
    </source>
</evidence>
<dbReference type="NCBIfam" id="TIGR01256">
    <property type="entry name" value="modA"/>
    <property type="match status" value="1"/>
</dbReference>
<dbReference type="SUPFAM" id="SSF53850">
    <property type="entry name" value="Periplasmic binding protein-like II"/>
    <property type="match status" value="1"/>
</dbReference>
<feature type="binding site" evidence="5">
    <location>
        <position position="199"/>
    </location>
    <ligand>
        <name>molybdate</name>
        <dbReference type="ChEBI" id="CHEBI:36264"/>
    </ligand>
</feature>
<dbReference type="CDD" id="cd13537">
    <property type="entry name" value="PBP2_YvgL_like"/>
    <property type="match status" value="1"/>
</dbReference>
<evidence type="ECO:0000256" key="7">
    <source>
        <dbReference type="SAM" id="SignalP"/>
    </source>
</evidence>
<feature type="binding site" evidence="5">
    <location>
        <position position="63"/>
    </location>
    <ligand>
        <name>molybdate</name>
        <dbReference type="ChEBI" id="CHEBI:36264"/>
    </ligand>
</feature>
<name>A0A0D5NRQ8_9BACL</name>
<feature type="chain" id="PRO_5038791663" evidence="7">
    <location>
        <begin position="24"/>
        <end position="283"/>
    </location>
</feature>
<keyword evidence="9" id="KW-1185">Reference proteome</keyword>
<dbReference type="AlphaFoldDB" id="A0A0D5NRQ8"/>
<dbReference type="PROSITE" id="PS51257">
    <property type="entry name" value="PROKAR_LIPOPROTEIN"/>
    <property type="match status" value="1"/>
</dbReference>
<dbReference type="InterPro" id="IPR050682">
    <property type="entry name" value="ModA/WtpA"/>
</dbReference>
<dbReference type="Pfam" id="PF13531">
    <property type="entry name" value="SBP_bac_11"/>
    <property type="match status" value="1"/>
</dbReference>